<name>A0A2I0W6S8_9ASPA</name>
<accession>A0A2I0W6S8</accession>
<reference evidence="1 2" key="2">
    <citation type="journal article" date="2017" name="Nature">
        <title>The Apostasia genome and the evolution of orchids.</title>
        <authorList>
            <person name="Zhang G.Q."/>
            <person name="Liu K.W."/>
            <person name="Li Z."/>
            <person name="Lohaus R."/>
            <person name="Hsiao Y.Y."/>
            <person name="Niu S.C."/>
            <person name="Wang J.Y."/>
            <person name="Lin Y.C."/>
            <person name="Xu Q."/>
            <person name="Chen L.J."/>
            <person name="Yoshida K."/>
            <person name="Fujiwara S."/>
            <person name="Wang Z.W."/>
            <person name="Zhang Y.Q."/>
            <person name="Mitsuda N."/>
            <person name="Wang M."/>
            <person name="Liu G.H."/>
            <person name="Pecoraro L."/>
            <person name="Huang H.X."/>
            <person name="Xiao X.J."/>
            <person name="Lin M."/>
            <person name="Wu X.Y."/>
            <person name="Wu W.L."/>
            <person name="Chen Y.Y."/>
            <person name="Chang S.B."/>
            <person name="Sakamoto S."/>
            <person name="Ohme-Takagi M."/>
            <person name="Yagi M."/>
            <person name="Zeng S.J."/>
            <person name="Shen C.Y."/>
            <person name="Yeh C.M."/>
            <person name="Luo Y.B."/>
            <person name="Tsai W.C."/>
            <person name="Van de Peer Y."/>
            <person name="Liu Z.J."/>
        </authorList>
    </citation>
    <scope>NUCLEOTIDE SEQUENCE [LARGE SCALE GENOMIC DNA]</scope>
    <source>
        <tissue evidence="1">The whole plant</tissue>
    </source>
</reference>
<dbReference type="Proteomes" id="UP000233837">
    <property type="component" value="Unassembled WGS sequence"/>
</dbReference>
<evidence type="ECO:0000313" key="1">
    <source>
        <dbReference type="EMBL" id="PKU71368.1"/>
    </source>
</evidence>
<dbReference type="AlphaFoldDB" id="A0A2I0W6S8"/>
<keyword evidence="2" id="KW-1185">Reference proteome</keyword>
<proteinExistence type="predicted"/>
<protein>
    <submittedName>
        <fullName evidence="1">Uncharacterized protein</fullName>
    </submittedName>
</protein>
<reference evidence="1 2" key="1">
    <citation type="journal article" date="2016" name="Sci. Rep.">
        <title>The Dendrobium catenatum Lindl. genome sequence provides insights into polysaccharide synthase, floral development and adaptive evolution.</title>
        <authorList>
            <person name="Zhang G.Q."/>
            <person name="Xu Q."/>
            <person name="Bian C."/>
            <person name="Tsai W.C."/>
            <person name="Yeh C.M."/>
            <person name="Liu K.W."/>
            <person name="Yoshida K."/>
            <person name="Zhang L.S."/>
            <person name="Chang S.B."/>
            <person name="Chen F."/>
            <person name="Shi Y."/>
            <person name="Su Y.Y."/>
            <person name="Zhang Y.Q."/>
            <person name="Chen L.J."/>
            <person name="Yin Y."/>
            <person name="Lin M."/>
            <person name="Huang H."/>
            <person name="Deng H."/>
            <person name="Wang Z.W."/>
            <person name="Zhu S.L."/>
            <person name="Zhao X."/>
            <person name="Deng C."/>
            <person name="Niu S.C."/>
            <person name="Huang J."/>
            <person name="Wang M."/>
            <person name="Liu G.H."/>
            <person name="Yang H.J."/>
            <person name="Xiao X.J."/>
            <person name="Hsiao Y.Y."/>
            <person name="Wu W.L."/>
            <person name="Chen Y.Y."/>
            <person name="Mitsuda N."/>
            <person name="Ohme-Takagi M."/>
            <person name="Luo Y.B."/>
            <person name="Van de Peer Y."/>
            <person name="Liu Z.J."/>
        </authorList>
    </citation>
    <scope>NUCLEOTIDE SEQUENCE [LARGE SCALE GENOMIC DNA]</scope>
    <source>
        <tissue evidence="1">The whole plant</tissue>
    </source>
</reference>
<evidence type="ECO:0000313" key="2">
    <source>
        <dbReference type="Proteomes" id="UP000233837"/>
    </source>
</evidence>
<sequence>MEVGVEASIQFEDLYHEIERLESSVVFDWVSGSKVGLVECNRSSLVGIRIGRMSSIKLSYTGDWHRKHWQEQVEIMRLV</sequence>
<organism evidence="1 2">
    <name type="scientific">Dendrobium catenatum</name>
    <dbReference type="NCBI Taxonomy" id="906689"/>
    <lineage>
        <taxon>Eukaryota</taxon>
        <taxon>Viridiplantae</taxon>
        <taxon>Streptophyta</taxon>
        <taxon>Embryophyta</taxon>
        <taxon>Tracheophyta</taxon>
        <taxon>Spermatophyta</taxon>
        <taxon>Magnoliopsida</taxon>
        <taxon>Liliopsida</taxon>
        <taxon>Asparagales</taxon>
        <taxon>Orchidaceae</taxon>
        <taxon>Epidendroideae</taxon>
        <taxon>Malaxideae</taxon>
        <taxon>Dendrobiinae</taxon>
        <taxon>Dendrobium</taxon>
    </lineage>
</organism>
<dbReference type="EMBL" id="KZ502877">
    <property type="protein sequence ID" value="PKU71368.1"/>
    <property type="molecule type" value="Genomic_DNA"/>
</dbReference>
<gene>
    <name evidence="1" type="ORF">MA16_Dca004209</name>
</gene>